<evidence type="ECO:0000313" key="3">
    <source>
        <dbReference type="Proteomes" id="UP001497516"/>
    </source>
</evidence>
<evidence type="ECO:0000313" key="2">
    <source>
        <dbReference type="EMBL" id="CAL1411609.1"/>
    </source>
</evidence>
<dbReference type="EMBL" id="OZ034822">
    <property type="protein sequence ID" value="CAL1411609.1"/>
    <property type="molecule type" value="Genomic_DNA"/>
</dbReference>
<evidence type="ECO:0000256" key="1">
    <source>
        <dbReference type="SAM" id="MobiDB-lite"/>
    </source>
</evidence>
<name>A0AAV2GNA7_9ROSI</name>
<keyword evidence="3" id="KW-1185">Reference proteome</keyword>
<feature type="compositionally biased region" description="Polar residues" evidence="1">
    <location>
        <begin position="1"/>
        <end position="39"/>
    </location>
</feature>
<dbReference type="AlphaFoldDB" id="A0AAV2GNA7"/>
<gene>
    <name evidence="2" type="ORF">LTRI10_LOCUS50953</name>
</gene>
<organism evidence="2 3">
    <name type="scientific">Linum trigynum</name>
    <dbReference type="NCBI Taxonomy" id="586398"/>
    <lineage>
        <taxon>Eukaryota</taxon>
        <taxon>Viridiplantae</taxon>
        <taxon>Streptophyta</taxon>
        <taxon>Embryophyta</taxon>
        <taxon>Tracheophyta</taxon>
        <taxon>Spermatophyta</taxon>
        <taxon>Magnoliopsida</taxon>
        <taxon>eudicotyledons</taxon>
        <taxon>Gunneridae</taxon>
        <taxon>Pentapetalae</taxon>
        <taxon>rosids</taxon>
        <taxon>fabids</taxon>
        <taxon>Malpighiales</taxon>
        <taxon>Linaceae</taxon>
        <taxon>Linum</taxon>
    </lineage>
</organism>
<feature type="region of interest" description="Disordered" evidence="1">
    <location>
        <begin position="1"/>
        <end position="66"/>
    </location>
</feature>
<accession>A0AAV2GNA7</accession>
<dbReference type="Proteomes" id="UP001497516">
    <property type="component" value="Chromosome 9"/>
</dbReference>
<sequence>MQDVIPSTTTQRDSKLESSSPRVDSTPSAIVADDSSSPPVTAASDIHSPAVQLPRHDDLICHPSTR</sequence>
<protein>
    <submittedName>
        <fullName evidence="2">Uncharacterized protein</fullName>
    </submittedName>
</protein>
<proteinExistence type="predicted"/>
<reference evidence="2 3" key="1">
    <citation type="submission" date="2024-04" db="EMBL/GenBank/DDBJ databases">
        <authorList>
            <person name="Fracassetti M."/>
        </authorList>
    </citation>
    <scope>NUCLEOTIDE SEQUENCE [LARGE SCALE GENOMIC DNA]</scope>
</reference>